<keyword evidence="5" id="KW-1185">Reference proteome</keyword>
<evidence type="ECO:0000313" key="5">
    <source>
        <dbReference type="Proteomes" id="UP001481677"/>
    </source>
</evidence>
<accession>A0A5C6VBQ8</accession>
<evidence type="ECO:0000313" key="4">
    <source>
        <dbReference type="Proteomes" id="UP000321776"/>
    </source>
</evidence>
<dbReference type="EMBL" id="VOQS01000003">
    <property type="protein sequence ID" value="TXC82763.1"/>
    <property type="molecule type" value="Genomic_DNA"/>
</dbReference>
<feature type="compositionally biased region" description="Low complexity" evidence="1">
    <location>
        <begin position="18"/>
        <end position="37"/>
    </location>
</feature>
<organism evidence="3 4">
    <name type="scientific">Paraburkholderia azotifigens</name>
    <dbReference type="NCBI Taxonomy" id="2057004"/>
    <lineage>
        <taxon>Bacteria</taxon>
        <taxon>Pseudomonadati</taxon>
        <taxon>Pseudomonadota</taxon>
        <taxon>Betaproteobacteria</taxon>
        <taxon>Burkholderiales</taxon>
        <taxon>Burkholderiaceae</taxon>
        <taxon>Paraburkholderia</taxon>
    </lineage>
</organism>
<dbReference type="RefSeq" id="WP_147235365.1">
    <property type="nucleotide sequence ID" value="NZ_JAZHFZ010000020.1"/>
</dbReference>
<comment type="caution">
    <text evidence="3">The sequence shown here is derived from an EMBL/GenBank/DDBJ whole genome shotgun (WGS) entry which is preliminary data.</text>
</comment>
<feature type="region of interest" description="Disordered" evidence="1">
    <location>
        <begin position="1"/>
        <end position="125"/>
    </location>
</feature>
<evidence type="ECO:0000256" key="1">
    <source>
        <dbReference type="SAM" id="MobiDB-lite"/>
    </source>
</evidence>
<reference evidence="3" key="2">
    <citation type="submission" date="2019-08" db="EMBL/GenBank/DDBJ databases">
        <authorList>
            <person name="Im W.-T."/>
        </authorList>
    </citation>
    <scope>NUCLEOTIDE SEQUENCE</scope>
    <source>
        <strain evidence="3">NF 2-5-3</strain>
    </source>
</reference>
<dbReference type="AlphaFoldDB" id="A0A5C6VBQ8"/>
<reference evidence="2 5" key="3">
    <citation type="submission" date="2024-01" db="EMBL/GenBank/DDBJ databases">
        <title>The diversity of rhizobia nodulating Mimosa spp. in eleven states of Brazil covering several biomes is determined by host plant, location, and edaphic factors.</title>
        <authorList>
            <person name="Rouws L."/>
            <person name="Barauna A."/>
            <person name="Beukes C."/>
            <person name="De Faria S.M."/>
            <person name="Gross E."/>
            <person name="Dos Reis Junior F.B."/>
            <person name="Simon M."/>
            <person name="Maluk M."/>
            <person name="Odee D.W."/>
            <person name="Kenicer G."/>
            <person name="Young J.P.W."/>
            <person name="Reis V.M."/>
            <person name="Zilli J."/>
            <person name="James E.K."/>
        </authorList>
    </citation>
    <scope>NUCLEOTIDE SEQUENCE [LARGE SCALE GENOMIC DNA]</scope>
    <source>
        <strain evidence="2 5">JPY530</strain>
    </source>
</reference>
<feature type="compositionally biased region" description="Basic and acidic residues" evidence="1">
    <location>
        <begin position="69"/>
        <end position="78"/>
    </location>
</feature>
<gene>
    <name evidence="3" type="ORF">FRZ40_20190</name>
    <name evidence="2" type="ORF">V4C56_25530</name>
</gene>
<dbReference type="EMBL" id="JAZHGA010000020">
    <property type="protein sequence ID" value="MEM5342972.1"/>
    <property type="molecule type" value="Genomic_DNA"/>
</dbReference>
<proteinExistence type="predicted"/>
<evidence type="ECO:0000313" key="3">
    <source>
        <dbReference type="EMBL" id="TXC82763.1"/>
    </source>
</evidence>
<name>A0A5C6VBQ8_9BURK</name>
<feature type="compositionally biased region" description="Acidic residues" evidence="1">
    <location>
        <begin position="91"/>
        <end position="116"/>
    </location>
</feature>
<dbReference type="Proteomes" id="UP000321776">
    <property type="component" value="Unassembled WGS sequence"/>
</dbReference>
<evidence type="ECO:0000313" key="2">
    <source>
        <dbReference type="EMBL" id="MEM5342972.1"/>
    </source>
</evidence>
<reference evidence="3 4" key="1">
    <citation type="journal article" date="2018" name="Int. J. Syst. Evol. Microbiol.">
        <title>Paraburkholderia azotifigens sp. nov., a nitrogen-fixing bacterium isolated from paddy soil.</title>
        <authorList>
            <person name="Choi G.M."/>
            <person name="Im W.T."/>
        </authorList>
    </citation>
    <scope>NUCLEOTIDE SEQUENCE [LARGE SCALE GENOMIC DNA]</scope>
    <source>
        <strain evidence="3 4">NF 2-5-3</strain>
    </source>
</reference>
<sequence length="172" mass="17297">MVSSVGYGTASTTSTHRASVAGDASAEAAQDAAVSMQKEAKQDAAAKPAQPGVTVSISPEGAAAASRVQRADSADRVESVSSKSNTAADDTGLDADTDTDTDADTADIDATDDVDAGNDATPANVSPMKAFAYGALGLERPDQPQDERNSFYSAGKWLAAGLTIGGIISLLV</sequence>
<protein>
    <submittedName>
        <fullName evidence="3">Uncharacterized protein</fullName>
    </submittedName>
</protein>
<dbReference type="Proteomes" id="UP001481677">
    <property type="component" value="Unassembled WGS sequence"/>
</dbReference>